<keyword evidence="4 5" id="KW-0472">Membrane</keyword>
<accession>A0A1I4C3G1</accession>
<dbReference type="EMBL" id="FORP01000032">
    <property type="protein sequence ID" value="SFK75313.1"/>
    <property type="molecule type" value="Genomic_DNA"/>
</dbReference>
<keyword evidence="3 5" id="KW-1133">Transmembrane helix</keyword>
<dbReference type="Proteomes" id="UP000199025">
    <property type="component" value="Unassembled WGS sequence"/>
</dbReference>
<dbReference type="OrthoDB" id="4532109at2"/>
<protein>
    <submittedName>
        <fullName evidence="7">Major Facilitator Superfamily protein</fullName>
    </submittedName>
</protein>
<dbReference type="SUPFAM" id="SSF103473">
    <property type="entry name" value="MFS general substrate transporter"/>
    <property type="match status" value="1"/>
</dbReference>
<evidence type="ECO:0000256" key="4">
    <source>
        <dbReference type="ARBA" id="ARBA00023136"/>
    </source>
</evidence>
<keyword evidence="2 5" id="KW-0812">Transmembrane</keyword>
<dbReference type="Pfam" id="PF07690">
    <property type="entry name" value="MFS_1"/>
    <property type="match status" value="1"/>
</dbReference>
<evidence type="ECO:0000259" key="6">
    <source>
        <dbReference type="PROSITE" id="PS50850"/>
    </source>
</evidence>
<evidence type="ECO:0000313" key="7">
    <source>
        <dbReference type="EMBL" id="SFK75313.1"/>
    </source>
</evidence>
<dbReference type="PROSITE" id="PS50850">
    <property type="entry name" value="MFS"/>
    <property type="match status" value="1"/>
</dbReference>
<feature type="domain" description="Major facilitator superfamily (MFS) profile" evidence="6">
    <location>
        <begin position="26"/>
        <end position="160"/>
    </location>
</feature>
<name>A0A1I4C3G1_9PSEU</name>
<dbReference type="InterPro" id="IPR020846">
    <property type="entry name" value="MFS_dom"/>
</dbReference>
<dbReference type="GO" id="GO:0005886">
    <property type="term" value="C:plasma membrane"/>
    <property type="evidence" value="ECO:0007669"/>
    <property type="project" value="UniProtKB-SubCell"/>
</dbReference>
<dbReference type="InterPro" id="IPR036259">
    <property type="entry name" value="MFS_trans_sf"/>
</dbReference>
<dbReference type="RefSeq" id="WP_091515672.1">
    <property type="nucleotide sequence ID" value="NZ_CBDQZW010000063.1"/>
</dbReference>
<dbReference type="Gene3D" id="1.20.1720.10">
    <property type="entry name" value="Multidrug resistance protein D"/>
    <property type="match status" value="1"/>
</dbReference>
<proteinExistence type="predicted"/>
<evidence type="ECO:0000256" key="3">
    <source>
        <dbReference type="ARBA" id="ARBA00022989"/>
    </source>
</evidence>
<keyword evidence="8" id="KW-1185">Reference proteome</keyword>
<feature type="transmembrane region" description="Helical" evidence="5">
    <location>
        <begin position="92"/>
        <end position="119"/>
    </location>
</feature>
<evidence type="ECO:0000256" key="2">
    <source>
        <dbReference type="ARBA" id="ARBA00022692"/>
    </source>
</evidence>
<dbReference type="GO" id="GO:0022857">
    <property type="term" value="F:transmembrane transporter activity"/>
    <property type="evidence" value="ECO:0007669"/>
    <property type="project" value="InterPro"/>
</dbReference>
<dbReference type="PANTHER" id="PTHR42718">
    <property type="entry name" value="MAJOR FACILITATOR SUPERFAMILY MULTIDRUG TRANSPORTER MFSC"/>
    <property type="match status" value="1"/>
</dbReference>
<evidence type="ECO:0000256" key="5">
    <source>
        <dbReference type="SAM" id="Phobius"/>
    </source>
</evidence>
<dbReference type="InterPro" id="IPR011701">
    <property type="entry name" value="MFS"/>
</dbReference>
<feature type="transmembrane region" description="Helical" evidence="5">
    <location>
        <begin position="68"/>
        <end position="85"/>
    </location>
</feature>
<feature type="transmembrane region" description="Helical" evidence="5">
    <location>
        <begin position="27"/>
        <end position="48"/>
    </location>
</feature>
<dbReference type="STRING" id="115433.SAMN05421835_1327"/>
<comment type="subcellular location">
    <subcellularLocation>
        <location evidence="1">Cell membrane</location>
        <topology evidence="1">Multi-pass membrane protein</topology>
    </subcellularLocation>
</comment>
<dbReference type="AlphaFoldDB" id="A0A1I4C3G1"/>
<evidence type="ECO:0000313" key="8">
    <source>
        <dbReference type="Proteomes" id="UP000199025"/>
    </source>
</evidence>
<evidence type="ECO:0000256" key="1">
    <source>
        <dbReference type="ARBA" id="ARBA00004651"/>
    </source>
</evidence>
<gene>
    <name evidence="7" type="ORF">SAMN05421835_1327</name>
</gene>
<dbReference type="PANTHER" id="PTHR42718:SF42">
    <property type="entry name" value="EXPORT PROTEIN"/>
    <property type="match status" value="1"/>
</dbReference>
<reference evidence="7 8" key="1">
    <citation type="submission" date="2016-10" db="EMBL/GenBank/DDBJ databases">
        <authorList>
            <person name="de Groot N.N."/>
        </authorList>
    </citation>
    <scope>NUCLEOTIDE SEQUENCE [LARGE SCALE GENOMIC DNA]</scope>
    <source>
        <strain evidence="7 8">DSM 44468</strain>
    </source>
</reference>
<sequence length="160" mass="16042">MTETTNTAPTARGAAAGGVAGAHRWTLVLAGLGAFLASLDVVVVATALPTLQSRLGASLSDLEWTINGYNLAFACLILTGSALGDRFGRRRMYVLGVGVFSLASAACALSSSAAVLIAARVVEGAGAAVVLPLSLTLISDAFPAERRGVAIGVWGGITGL</sequence>
<organism evidence="7 8">
    <name type="scientific">Amycolatopsis sacchari</name>
    <dbReference type="NCBI Taxonomy" id="115433"/>
    <lineage>
        <taxon>Bacteria</taxon>
        <taxon>Bacillati</taxon>
        <taxon>Actinomycetota</taxon>
        <taxon>Actinomycetes</taxon>
        <taxon>Pseudonocardiales</taxon>
        <taxon>Pseudonocardiaceae</taxon>
        <taxon>Amycolatopsis</taxon>
    </lineage>
</organism>